<feature type="transmembrane region" description="Helical" evidence="2">
    <location>
        <begin position="21"/>
        <end position="40"/>
    </location>
</feature>
<keyword evidence="2" id="KW-0472">Membrane</keyword>
<feature type="compositionally biased region" description="Basic and acidic residues" evidence="1">
    <location>
        <begin position="299"/>
        <end position="311"/>
    </location>
</feature>
<dbReference type="GO" id="GO:0016787">
    <property type="term" value="F:hydrolase activity"/>
    <property type="evidence" value="ECO:0007669"/>
    <property type="project" value="InterPro"/>
</dbReference>
<evidence type="ECO:0000256" key="1">
    <source>
        <dbReference type="SAM" id="MobiDB-lite"/>
    </source>
</evidence>
<dbReference type="Pfam" id="PF07486">
    <property type="entry name" value="Hydrolase_2"/>
    <property type="match status" value="1"/>
</dbReference>
<feature type="domain" description="Cell wall hydrolase SleB" evidence="3">
    <location>
        <begin position="138"/>
        <end position="245"/>
    </location>
</feature>
<evidence type="ECO:0000313" key="5">
    <source>
        <dbReference type="Proteomes" id="UP000076234"/>
    </source>
</evidence>
<dbReference type="RefSeq" id="WP_082819963.1">
    <property type="nucleotide sequence ID" value="NZ_CP013342.1"/>
</dbReference>
<dbReference type="InterPro" id="IPR042047">
    <property type="entry name" value="SleB_dom1"/>
</dbReference>
<feature type="region of interest" description="Disordered" evidence="1">
    <location>
        <begin position="277"/>
        <end position="312"/>
    </location>
</feature>
<dbReference type="Gene3D" id="1.10.10.2520">
    <property type="entry name" value="Cell wall hydrolase SleB, domain 1"/>
    <property type="match status" value="1"/>
</dbReference>
<reference evidence="4 5" key="2">
    <citation type="journal article" date="2016" name="Genome Announc.">
        <title>Complete Genome Sequence of Sphingopyxis terrae Strain 203-1 (NBRC 111660), a Polyethylene Glycol Degrader.</title>
        <authorList>
            <person name="Ohtsubo Y."/>
            <person name="Nonoyama S."/>
            <person name="Nagata Y."/>
            <person name="Numata M."/>
            <person name="Tsuchikane K."/>
            <person name="Hosoyama A."/>
            <person name="Yamazoe A."/>
            <person name="Tsuda M."/>
            <person name="Fujita N."/>
            <person name="Kawai F."/>
        </authorList>
    </citation>
    <scope>NUCLEOTIDE SEQUENCE [LARGE SCALE GENOMIC DNA]</scope>
    <source>
        <strain evidence="4 5">203-1</strain>
    </source>
</reference>
<sequence length="353" mass="38543">MTAATARRYGTVARDDSRRTILWLVVMAVVVTLLTSRTMWNQLFDFAGSDTPEAEYDSADTPVITDREIARLIKLTEEPATTPILAPDTAMTRNQAIPFYTGPVASARPFHPITVDRQAALTALRCLTQAVYFEAAYEPIAGRRAVAQVVINRARHPAFPKSICGVVYQGVNRPVCQFSFTCDGSLSRRPDPAKWREAEDVARAALAGYVERSVGHATHYHANYVSPYWAPKLVKIAQLGAHIFYRWPGKWGAPGAFSGRYSGVEVIPTILARSAVKRPPEAGEGGGKIEGSSASAREAMQDRRADNDAGGRLDPALGWQLAIPEAEQISRASRMMARQQAGEFDVAIKESGP</sequence>
<gene>
    <name evidence="4" type="ORF">AOA14_16035</name>
</gene>
<evidence type="ECO:0000256" key="2">
    <source>
        <dbReference type="SAM" id="Phobius"/>
    </source>
</evidence>
<dbReference type="STRING" id="1219058.AOA14_16035"/>
<dbReference type="KEGG" id="ster:AOA14_16035"/>
<accession>A0A142W236</accession>
<reference evidence="5" key="1">
    <citation type="submission" date="2015-11" db="EMBL/GenBank/DDBJ databases">
        <title>Complete genome sequence of a polyethylene glycol-degrading strain Sphingopyxis terrae strain 203-1 (NBRC 15098).</title>
        <authorList>
            <person name="Yoshiyuki O."/>
            <person name="Shouta N."/>
            <person name="Nagata Y."/>
            <person name="Numata M."/>
            <person name="Tsuchikane K."/>
            <person name="Hosoyama A."/>
            <person name="Yamazoe A."/>
            <person name="Tsuda M."/>
            <person name="Fujita N."/>
            <person name="Kawai F."/>
        </authorList>
    </citation>
    <scope>NUCLEOTIDE SEQUENCE [LARGE SCALE GENOMIC DNA]</scope>
    <source>
        <strain evidence="5">203-1</strain>
    </source>
</reference>
<evidence type="ECO:0000259" key="3">
    <source>
        <dbReference type="Pfam" id="PF07486"/>
    </source>
</evidence>
<keyword evidence="2" id="KW-0812">Transmembrane</keyword>
<dbReference type="AlphaFoldDB" id="A0A142W236"/>
<dbReference type="Proteomes" id="UP000076234">
    <property type="component" value="Chromosome"/>
</dbReference>
<proteinExistence type="predicted"/>
<dbReference type="EMBL" id="CP013342">
    <property type="protein sequence ID" value="AMU96116.1"/>
    <property type="molecule type" value="Genomic_DNA"/>
</dbReference>
<organism evidence="4 5">
    <name type="scientific">Sphingopyxis terrae subsp. terrae NBRC 15098</name>
    <dbReference type="NCBI Taxonomy" id="1219058"/>
    <lineage>
        <taxon>Bacteria</taxon>
        <taxon>Pseudomonadati</taxon>
        <taxon>Pseudomonadota</taxon>
        <taxon>Alphaproteobacteria</taxon>
        <taxon>Sphingomonadales</taxon>
        <taxon>Sphingomonadaceae</taxon>
        <taxon>Sphingopyxis</taxon>
    </lineage>
</organism>
<protein>
    <recommendedName>
        <fullName evidence="3">Cell wall hydrolase SleB domain-containing protein</fullName>
    </recommendedName>
</protein>
<evidence type="ECO:0000313" key="4">
    <source>
        <dbReference type="EMBL" id="AMU96116.1"/>
    </source>
</evidence>
<name>A0A142W236_9SPHN</name>
<keyword evidence="2" id="KW-1133">Transmembrane helix</keyword>
<dbReference type="InterPro" id="IPR011105">
    <property type="entry name" value="Cell_wall_hydrolase_SleB"/>
</dbReference>